<dbReference type="InterPro" id="IPR032675">
    <property type="entry name" value="LRR_dom_sf"/>
</dbReference>
<evidence type="ECO:0000313" key="1">
    <source>
        <dbReference type="EMBL" id="RLM75293.1"/>
    </source>
</evidence>
<comment type="caution">
    <text evidence="1">The sequence shown here is derived from an EMBL/GenBank/DDBJ whole genome shotgun (WGS) entry which is preliminary data.</text>
</comment>
<dbReference type="STRING" id="4540.A0A3L6QCC9"/>
<dbReference type="SUPFAM" id="SSF52058">
    <property type="entry name" value="L domain-like"/>
    <property type="match status" value="1"/>
</dbReference>
<gene>
    <name evidence="1" type="ORF">C2845_PM15G22790</name>
</gene>
<reference evidence="2" key="1">
    <citation type="journal article" date="2019" name="Nat. Commun.">
        <title>The genome of broomcorn millet.</title>
        <authorList>
            <person name="Zou C."/>
            <person name="Miki D."/>
            <person name="Li D."/>
            <person name="Tang Q."/>
            <person name="Xiao L."/>
            <person name="Rajput S."/>
            <person name="Deng P."/>
            <person name="Jia W."/>
            <person name="Huang R."/>
            <person name="Zhang M."/>
            <person name="Sun Y."/>
            <person name="Hu J."/>
            <person name="Fu X."/>
            <person name="Schnable P.S."/>
            <person name="Li F."/>
            <person name="Zhang H."/>
            <person name="Feng B."/>
            <person name="Zhu X."/>
            <person name="Liu R."/>
            <person name="Schnable J.C."/>
            <person name="Zhu J.-K."/>
            <person name="Zhang H."/>
        </authorList>
    </citation>
    <scope>NUCLEOTIDE SEQUENCE [LARGE SCALE GENOMIC DNA]</scope>
</reference>
<dbReference type="PANTHER" id="PTHR34630">
    <property type="entry name" value="OS11G0677101 PROTEIN"/>
    <property type="match status" value="1"/>
</dbReference>
<dbReference type="Gene3D" id="3.80.10.10">
    <property type="entry name" value="Ribonuclease Inhibitor"/>
    <property type="match status" value="1"/>
</dbReference>
<evidence type="ECO:0000313" key="2">
    <source>
        <dbReference type="Proteomes" id="UP000275267"/>
    </source>
</evidence>
<dbReference type="Proteomes" id="UP000275267">
    <property type="component" value="Unassembled WGS sequence"/>
</dbReference>
<proteinExistence type="predicted"/>
<sequence>MSIVEWGASAKELTQLLAYFPNLSELNLWDCDKILWLGVAEKRAKTTPVPPSSAVKADGAQILQHQQQQDGTRGEEEIAAEGLLLLPPQLQKLDIHRCWELSLRSNPVDHNTEAGRTGGGQGLQDLTIWECRDLRVEGLRPLLAQGRLTNLKVSGTPNFFAGFEELPSSSTKLQELVTDDVTGALAAPTCAMLSPSLTELDFWGDKEVERFTKEQEEALQLLTSLERIRFCKCDKLQCLPAGLHGLPNLKRLHIFNCAAIRSLPKDGLPSSLQELEINSCPAIRSVPKECLPSSLQKLEIISCPAIRSLPKVDDLPSSLRELNVRGSKSEELTRHCRKVVGTIPIVRA</sequence>
<dbReference type="OrthoDB" id="695275at2759"/>
<protein>
    <submittedName>
        <fullName evidence="1">Disease resistance protein RGA2-like</fullName>
    </submittedName>
</protein>
<dbReference type="PANTHER" id="PTHR34630:SF100">
    <property type="entry name" value="OS02G0118900 PROTEIN"/>
    <property type="match status" value="1"/>
</dbReference>
<accession>A0A3L6QCC9</accession>
<keyword evidence="2" id="KW-1185">Reference proteome</keyword>
<dbReference type="AlphaFoldDB" id="A0A3L6QCC9"/>
<organism evidence="1 2">
    <name type="scientific">Panicum miliaceum</name>
    <name type="common">Proso millet</name>
    <name type="synonym">Broomcorn millet</name>
    <dbReference type="NCBI Taxonomy" id="4540"/>
    <lineage>
        <taxon>Eukaryota</taxon>
        <taxon>Viridiplantae</taxon>
        <taxon>Streptophyta</taxon>
        <taxon>Embryophyta</taxon>
        <taxon>Tracheophyta</taxon>
        <taxon>Spermatophyta</taxon>
        <taxon>Magnoliopsida</taxon>
        <taxon>Liliopsida</taxon>
        <taxon>Poales</taxon>
        <taxon>Poaceae</taxon>
        <taxon>PACMAD clade</taxon>
        <taxon>Panicoideae</taxon>
        <taxon>Panicodae</taxon>
        <taxon>Paniceae</taxon>
        <taxon>Panicinae</taxon>
        <taxon>Panicum</taxon>
        <taxon>Panicum sect. Panicum</taxon>
    </lineage>
</organism>
<dbReference type="EMBL" id="PQIB02000013">
    <property type="protein sequence ID" value="RLM75293.1"/>
    <property type="molecule type" value="Genomic_DNA"/>
</dbReference>
<name>A0A3L6QCC9_PANMI</name>